<dbReference type="Gene3D" id="1.20.930.60">
    <property type="match status" value="1"/>
</dbReference>
<evidence type="ECO:0000256" key="6">
    <source>
        <dbReference type="ARBA" id="ARBA00048809"/>
    </source>
</evidence>
<evidence type="ECO:0000259" key="8">
    <source>
        <dbReference type="Pfam" id="PF01937"/>
    </source>
</evidence>
<comment type="catalytic activity">
    <reaction evidence="6 7">
        <text>beta-D-fructose 6-phosphate = dihydroxyacetone + D-glyceraldehyde 3-phosphate</text>
        <dbReference type="Rhea" id="RHEA:28002"/>
        <dbReference type="ChEBI" id="CHEBI:16016"/>
        <dbReference type="ChEBI" id="CHEBI:57634"/>
        <dbReference type="ChEBI" id="CHEBI:59776"/>
    </reaction>
</comment>
<protein>
    <recommendedName>
        <fullName evidence="7">Sugar phosphate phosphatase</fullName>
        <ecNumber evidence="7">3.1.3.-</ecNumber>
    </recommendedName>
</protein>
<dbReference type="PANTHER" id="PTHR12260:SF6">
    <property type="entry name" value="DAMAGE-CONTROL PHOSPHATASE ARMT1"/>
    <property type="match status" value="1"/>
</dbReference>
<dbReference type="GeneID" id="90036507"/>
<dbReference type="Gene3D" id="3.40.50.10880">
    <property type="entry name" value="Uncharacterised protein PF01937, DUF89, domain 3"/>
    <property type="match status" value="1"/>
</dbReference>
<dbReference type="InterPro" id="IPR002791">
    <property type="entry name" value="ARMT1-like_metal-bd"/>
</dbReference>
<evidence type="ECO:0000256" key="1">
    <source>
        <dbReference type="ARBA" id="ARBA00001326"/>
    </source>
</evidence>
<evidence type="ECO:0000256" key="7">
    <source>
        <dbReference type="RuleBase" id="RU367030"/>
    </source>
</evidence>
<keyword evidence="10" id="KW-1185">Reference proteome</keyword>
<proteinExistence type="inferred from homology"/>
<dbReference type="PANTHER" id="PTHR12260">
    <property type="entry name" value="DAMAGE-CONTROL PHOSPHATASE ARMT1"/>
    <property type="match status" value="1"/>
</dbReference>
<evidence type="ECO:0000256" key="4">
    <source>
        <dbReference type="ARBA" id="ARBA00022801"/>
    </source>
</evidence>
<dbReference type="InterPro" id="IPR036075">
    <property type="entry name" value="ARMT-1-like_metal-bd_sf"/>
</dbReference>
<evidence type="ECO:0000256" key="2">
    <source>
        <dbReference type="ARBA" id="ARBA00009519"/>
    </source>
</evidence>
<keyword evidence="4 7" id="KW-0378">Hydrolase</keyword>
<gene>
    <name evidence="9" type="ORF">BZA70DRAFT_265979</name>
</gene>
<dbReference type="InterPro" id="IPR039763">
    <property type="entry name" value="ARMT1"/>
</dbReference>
<evidence type="ECO:0000256" key="3">
    <source>
        <dbReference type="ARBA" id="ARBA00022723"/>
    </source>
</evidence>
<evidence type="ECO:0000256" key="5">
    <source>
        <dbReference type="ARBA" id="ARBA00023211"/>
    </source>
</evidence>
<comment type="function">
    <text evidence="7">Metal-dependent phosphatase that shows phosphatase activity against several substrates, including fructose-1-phosphate and fructose-6-phosphate. Its preference for fructose-1-phosphate, a strong glycating agent that causes DNA damage rather than a canonical yeast metabolite, suggests a damage-control function in hexose phosphate metabolism.</text>
</comment>
<reference evidence="9 10" key="1">
    <citation type="submission" date="2024-03" db="EMBL/GenBank/DDBJ databases">
        <title>Genome-scale model development and genomic sequencing of the oleaginous clade Lipomyces.</title>
        <authorList>
            <consortium name="Lawrence Berkeley National Laboratory"/>
            <person name="Czajka J.J."/>
            <person name="Han Y."/>
            <person name="Kim J."/>
            <person name="Mondo S.J."/>
            <person name="Hofstad B.A."/>
            <person name="Robles A."/>
            <person name="Haridas S."/>
            <person name="Riley R."/>
            <person name="LaButti K."/>
            <person name="Pangilinan J."/>
            <person name="Andreopoulos W."/>
            <person name="Lipzen A."/>
            <person name="Yan J."/>
            <person name="Wang M."/>
            <person name="Ng V."/>
            <person name="Grigoriev I.V."/>
            <person name="Spatafora J.W."/>
            <person name="Magnuson J.K."/>
            <person name="Baker S.E."/>
            <person name="Pomraning K.R."/>
        </authorList>
    </citation>
    <scope>NUCLEOTIDE SEQUENCE [LARGE SCALE GENOMIC DNA]</scope>
    <source>
        <strain evidence="9 10">Phaff 52-87</strain>
    </source>
</reference>
<keyword evidence="5 7" id="KW-0464">Manganese</keyword>
<keyword evidence="3 7" id="KW-0479">Metal-binding</keyword>
<comment type="domain">
    <text evidence="7">Subfamily III proteins have a conserved RTxK motif about 40-50 residues from the C-terminus; the threonine may be replaced by serine or cysteine.</text>
</comment>
<name>A0ABR1F9M4_9ASCO</name>
<dbReference type="Pfam" id="PF01937">
    <property type="entry name" value="ARMT1-like_dom"/>
    <property type="match status" value="1"/>
</dbReference>
<comment type="similarity">
    <text evidence="2 7">Belongs to the damage-control phosphatase family. Sugar phosphate phosphatase III subfamily.</text>
</comment>
<dbReference type="SUPFAM" id="SSF111321">
    <property type="entry name" value="AF1104-like"/>
    <property type="match status" value="1"/>
</dbReference>
<sequence>MSAPVACPVAPYCNDDTDSFAYTSARARWPTILDGVIADVKQTVSEKGVAEDGLIAKLEKVKQELLGLVELVIRPLEDDGGEDIALYNAELKRQTGAVPMTYANGPWLYTECYLYRKIYSCFKTSKGWEEYDFFARQKLDAFKSSESAVVELAIRYKALSAQLHGDVSKASLEVLFREFIDISLWGNATDLSLLTTLSLDQLQSLQGAAARQKSEKNILVNDVGKAWAAVSDTTKYGRVDIVLDNAGFEFYTDMIFALFLLDSGLAETIVFHPKSIPWFVSDVMPVDLGVLVSSLSDPAFFTKNREELDYLSSQIMKYSSDGKIIMRQSPFWTTSLAFWELREGGLGGGHEVWDDLRASKLVIFKGDLNHRKLVYDAKWPRTTPWATAIGPLASAKRTLFSLRTCKADVVVGLAEGKEEELEKFWIESGKSEKDTGRPGIGWAWSGKWAVMPFTDGKE</sequence>
<evidence type="ECO:0000313" key="10">
    <source>
        <dbReference type="Proteomes" id="UP001498771"/>
    </source>
</evidence>
<comment type="catalytic activity">
    <reaction evidence="1 7">
        <text>beta-D-fructose 1-phosphate + H2O = D-fructose + phosphate</text>
        <dbReference type="Rhea" id="RHEA:35603"/>
        <dbReference type="ChEBI" id="CHEBI:15377"/>
        <dbReference type="ChEBI" id="CHEBI:37721"/>
        <dbReference type="ChEBI" id="CHEBI:43474"/>
        <dbReference type="ChEBI" id="CHEBI:138881"/>
    </reaction>
</comment>
<dbReference type="EC" id="3.1.3.-" evidence="7"/>
<organism evidence="9 10">
    <name type="scientific">Myxozyma melibiosi</name>
    <dbReference type="NCBI Taxonomy" id="54550"/>
    <lineage>
        <taxon>Eukaryota</taxon>
        <taxon>Fungi</taxon>
        <taxon>Dikarya</taxon>
        <taxon>Ascomycota</taxon>
        <taxon>Saccharomycotina</taxon>
        <taxon>Lipomycetes</taxon>
        <taxon>Lipomycetales</taxon>
        <taxon>Lipomycetaceae</taxon>
        <taxon>Myxozyma</taxon>
    </lineage>
</organism>
<evidence type="ECO:0000313" key="9">
    <source>
        <dbReference type="EMBL" id="KAK7206546.1"/>
    </source>
</evidence>
<dbReference type="EMBL" id="JBBJBU010000002">
    <property type="protein sequence ID" value="KAK7206546.1"/>
    <property type="molecule type" value="Genomic_DNA"/>
</dbReference>
<accession>A0ABR1F9M4</accession>
<dbReference type="Proteomes" id="UP001498771">
    <property type="component" value="Unassembled WGS sequence"/>
</dbReference>
<dbReference type="RefSeq" id="XP_064769579.1">
    <property type="nucleotide sequence ID" value="XM_064910995.1"/>
</dbReference>
<comment type="caution">
    <text evidence="9">The sequence shown here is derived from an EMBL/GenBank/DDBJ whole genome shotgun (WGS) entry which is preliminary data.</text>
</comment>
<comment type="cofactor">
    <cofactor evidence="7">
        <name>Mn(2+)</name>
        <dbReference type="ChEBI" id="CHEBI:29035"/>
    </cofactor>
    <cofactor evidence="7">
        <name>Ni(2+)</name>
        <dbReference type="ChEBI" id="CHEBI:49786"/>
    </cofactor>
</comment>
<feature type="domain" description="Damage-control phosphatase ARMT1-like metal-binding" evidence="8">
    <location>
        <begin position="25"/>
        <end position="420"/>
    </location>
</feature>